<evidence type="ECO:0000256" key="1">
    <source>
        <dbReference type="ARBA" id="ARBA00004370"/>
    </source>
</evidence>
<evidence type="ECO:0000313" key="4">
    <source>
        <dbReference type="EMBL" id="KAB1215331.1"/>
    </source>
</evidence>
<organism evidence="4 5">
    <name type="scientific">Morella rubra</name>
    <name type="common">Chinese bayberry</name>
    <dbReference type="NCBI Taxonomy" id="262757"/>
    <lineage>
        <taxon>Eukaryota</taxon>
        <taxon>Viridiplantae</taxon>
        <taxon>Streptophyta</taxon>
        <taxon>Embryophyta</taxon>
        <taxon>Tracheophyta</taxon>
        <taxon>Spermatophyta</taxon>
        <taxon>Magnoliopsida</taxon>
        <taxon>eudicotyledons</taxon>
        <taxon>Gunneridae</taxon>
        <taxon>Pentapetalae</taxon>
        <taxon>rosids</taxon>
        <taxon>fabids</taxon>
        <taxon>Fagales</taxon>
        <taxon>Myricaceae</taxon>
        <taxon>Morella</taxon>
    </lineage>
</organism>
<dbReference type="Proteomes" id="UP000516437">
    <property type="component" value="Chromosome 4"/>
</dbReference>
<name>A0A6A1VR03_9ROSI</name>
<comment type="subcellular location">
    <subcellularLocation>
        <location evidence="1">Membrane</location>
    </subcellularLocation>
</comment>
<dbReference type="GO" id="GO:0005886">
    <property type="term" value="C:plasma membrane"/>
    <property type="evidence" value="ECO:0007669"/>
    <property type="project" value="TreeGrafter"/>
</dbReference>
<proteinExistence type="predicted"/>
<dbReference type="GO" id="GO:0098542">
    <property type="term" value="P:defense response to other organism"/>
    <property type="evidence" value="ECO:0007669"/>
    <property type="project" value="InterPro"/>
</dbReference>
<dbReference type="EMBL" id="RXIC02000022">
    <property type="protein sequence ID" value="KAB1215331.1"/>
    <property type="molecule type" value="Genomic_DNA"/>
</dbReference>
<dbReference type="InterPro" id="IPR044839">
    <property type="entry name" value="NDR1-like"/>
</dbReference>
<dbReference type="PANTHER" id="PTHR31415">
    <property type="entry name" value="OS05G0367900 PROTEIN"/>
    <property type="match status" value="1"/>
</dbReference>
<dbReference type="OrthoDB" id="1914670at2759"/>
<accession>A0A6A1VR03</accession>
<gene>
    <name evidence="4" type="ORF">CJ030_MR4G026737</name>
</gene>
<feature type="transmembrane region" description="Helical" evidence="3">
    <location>
        <begin position="12"/>
        <end position="31"/>
    </location>
</feature>
<keyword evidence="5" id="KW-1185">Reference proteome</keyword>
<dbReference type="PANTHER" id="PTHR31415:SF52">
    <property type="entry name" value="LATE EMBRYOGENESIS ABUNDANT (LEA) HYDROXYPROLINE-RICH GLYCOPROTEIN FAMILY-RELATED"/>
    <property type="match status" value="1"/>
</dbReference>
<dbReference type="GO" id="GO:0009506">
    <property type="term" value="C:plasmodesma"/>
    <property type="evidence" value="ECO:0007669"/>
    <property type="project" value="TreeGrafter"/>
</dbReference>
<protein>
    <submittedName>
        <fullName evidence="4">Protein NDR1</fullName>
    </submittedName>
</protein>
<comment type="caution">
    <text evidence="4">The sequence shown here is derived from an EMBL/GenBank/DDBJ whole genome shotgun (WGS) entry which is preliminary data.</text>
</comment>
<keyword evidence="2 3" id="KW-0472">Membrane</keyword>
<dbReference type="AlphaFoldDB" id="A0A6A1VR03"/>
<keyword evidence="3" id="KW-1133">Transmembrane helix</keyword>
<evidence type="ECO:0000256" key="2">
    <source>
        <dbReference type="ARBA" id="ARBA00023136"/>
    </source>
</evidence>
<reference evidence="4 5" key="1">
    <citation type="journal article" date="2019" name="Plant Biotechnol. J.">
        <title>The red bayberry genome and genetic basis of sex determination.</title>
        <authorList>
            <person name="Jia H.M."/>
            <person name="Jia H.J."/>
            <person name="Cai Q.L."/>
            <person name="Wang Y."/>
            <person name="Zhao H.B."/>
            <person name="Yang W.F."/>
            <person name="Wang G.Y."/>
            <person name="Li Y.H."/>
            <person name="Zhan D.L."/>
            <person name="Shen Y.T."/>
            <person name="Niu Q.F."/>
            <person name="Chang L."/>
            <person name="Qiu J."/>
            <person name="Zhao L."/>
            <person name="Xie H.B."/>
            <person name="Fu W.Y."/>
            <person name="Jin J."/>
            <person name="Li X.W."/>
            <person name="Jiao Y."/>
            <person name="Zhou C.C."/>
            <person name="Tu T."/>
            <person name="Chai C.Y."/>
            <person name="Gao J.L."/>
            <person name="Fan L.J."/>
            <person name="van de Weg E."/>
            <person name="Wang J.Y."/>
            <person name="Gao Z.S."/>
        </authorList>
    </citation>
    <scope>NUCLEOTIDE SEQUENCE [LARGE SCALE GENOMIC DNA]</scope>
    <source>
        <tissue evidence="4">Leaves</tissue>
    </source>
</reference>
<feature type="transmembrane region" description="Helical" evidence="3">
    <location>
        <begin position="192"/>
        <end position="213"/>
    </location>
</feature>
<keyword evidence="3" id="KW-0812">Transmembrane</keyword>
<evidence type="ECO:0000313" key="5">
    <source>
        <dbReference type="Proteomes" id="UP000516437"/>
    </source>
</evidence>
<evidence type="ECO:0000256" key="3">
    <source>
        <dbReference type="SAM" id="Phobius"/>
    </source>
</evidence>
<sequence>MTDSEPGGCCRCCCSFIFTLGLTSLFMWLSLRVDNPKCSVQYFYLPALNKTLGLNTSTNSTLDFQLSLDNGNKDKGIYYDAVNVTFHDNPNRSLSHLMGDYTILGFYQGHQKKAKKGGSVELNRTLLSRAVFPNGSAVFRVDMATRVRFKILFWKTKKYSLVREASVEVNDQGIKVNKKGIRLNSSAPQPGYYRALVGVFLSSLVLISLNFGIF</sequence>